<dbReference type="RefSeq" id="WP_197524479.1">
    <property type="nucleotide sequence ID" value="NZ_CP017076.1"/>
</dbReference>
<feature type="domain" description="FAD-binding" evidence="3">
    <location>
        <begin position="5"/>
        <end position="358"/>
    </location>
</feature>
<dbReference type="Pfam" id="PF21274">
    <property type="entry name" value="Rng_hyd_C"/>
    <property type="match status" value="1"/>
</dbReference>
<dbReference type="EMBL" id="JFYZ01000047">
    <property type="protein sequence ID" value="EZP73172.1"/>
    <property type="molecule type" value="Genomic_DNA"/>
</dbReference>
<dbReference type="eggNOG" id="COG0654">
    <property type="taxonomic scope" value="Bacteria"/>
</dbReference>
<accession>A0A031JIX1</accession>
<dbReference type="Gene3D" id="3.40.30.120">
    <property type="match status" value="1"/>
</dbReference>
<dbReference type="Proteomes" id="UP000024329">
    <property type="component" value="Unassembled WGS sequence"/>
</dbReference>
<reference evidence="4 5" key="1">
    <citation type="submission" date="2014-03" db="EMBL/GenBank/DDBJ databases">
        <title>Whole genome sequence of Novosphingobium resinovorum KF1.</title>
        <authorList>
            <person name="Gan H.M."/>
            <person name="Gan H.Y."/>
            <person name="Chew T.H."/>
            <person name="Savka M.A."/>
        </authorList>
    </citation>
    <scope>NUCLEOTIDE SEQUENCE [LARGE SCALE GENOMIC DNA]</scope>
    <source>
        <strain evidence="4 5">KF1</strain>
    </source>
</reference>
<keyword evidence="4" id="KW-0560">Oxidoreductase</keyword>
<dbReference type="InterPro" id="IPR002938">
    <property type="entry name" value="FAD-bd"/>
</dbReference>
<keyword evidence="2" id="KW-0274">FAD</keyword>
<evidence type="ECO:0000313" key="4">
    <source>
        <dbReference type="EMBL" id="EZP73172.1"/>
    </source>
</evidence>
<sequence>MTQIEVPVLIAGGGPVGMTLALNLARYGIRSLLLERNPATTRHPKMDLTNGRSMELFHRLGLDEALRDAGVPRANGFDILWITSMVGHDLYRFPYPSADEKTRIIREENDGSHGAQAPLRVSQIQIEPVLKRAIDANPLIDVRFGTRFERIVENGADGVTAEIVDSQSGETSTVKCRFLAGCDGGGSRVRRGLGIALEGEENVAGAYMVHFRTDDRELLQRWGPIYHLQSGLGTIIAQNDHDIYTLQAWLLPGMNPDEMTAEGVLEAWVGKAFDYEILQANPWHAHFVVAEKYRDASTLLAGDSAHQFIPTGGYGMNSGIADAAALSWVLAANLQGWGGDGLLDAYDAERRPTAWWHLEASRRHMGVRQQITMIYMEAGDLEGEGPEADARRADVAAKIAALGNAENESWGVEYGYRYDQSPVVAGEGEAPAIDPLTYVPSTWPGARLPHVFLEDGTALFDRLGLFFTLVVLGDADTAPLEDAAKAQGVPLDVLRLDRPDLRAIYERGLILVRPDQHVAWRGDALPDDCAGLLRRVCGR</sequence>
<dbReference type="SUPFAM" id="SSF51905">
    <property type="entry name" value="FAD/NAD(P)-binding domain"/>
    <property type="match status" value="1"/>
</dbReference>
<dbReference type="InterPro" id="IPR050641">
    <property type="entry name" value="RIFMO-like"/>
</dbReference>
<evidence type="ECO:0000256" key="1">
    <source>
        <dbReference type="ARBA" id="ARBA00022630"/>
    </source>
</evidence>
<dbReference type="GO" id="GO:0016709">
    <property type="term" value="F:oxidoreductase activity, acting on paired donors, with incorporation or reduction of molecular oxygen, NAD(P)H as one donor, and incorporation of one atom of oxygen"/>
    <property type="evidence" value="ECO:0007669"/>
    <property type="project" value="UniProtKB-ARBA"/>
</dbReference>
<dbReference type="PANTHER" id="PTHR43004:SF21">
    <property type="entry name" value="FAD-BINDING DOMAIN-CONTAINING PROTEIN-RELATED"/>
    <property type="match status" value="1"/>
</dbReference>
<comment type="caution">
    <text evidence="4">The sequence shown here is derived from an EMBL/GenBank/DDBJ whole genome shotgun (WGS) entry which is preliminary data.</text>
</comment>
<evidence type="ECO:0000259" key="3">
    <source>
        <dbReference type="Pfam" id="PF01494"/>
    </source>
</evidence>
<keyword evidence="1" id="KW-0285">Flavoprotein</keyword>
<dbReference type="Pfam" id="PF01494">
    <property type="entry name" value="FAD_binding_3"/>
    <property type="match status" value="1"/>
</dbReference>
<name>A0A031JIX1_9SPHN</name>
<proteinExistence type="predicted"/>
<evidence type="ECO:0000256" key="2">
    <source>
        <dbReference type="ARBA" id="ARBA00022827"/>
    </source>
</evidence>
<gene>
    <name evidence="4" type="ORF">BV97_04926</name>
</gene>
<dbReference type="AlphaFoldDB" id="A0A031JIX1"/>
<evidence type="ECO:0000313" key="5">
    <source>
        <dbReference type="Proteomes" id="UP000024329"/>
    </source>
</evidence>
<dbReference type="PATRIC" id="fig|158500.4.peg.5004"/>
<dbReference type="PRINTS" id="PR00420">
    <property type="entry name" value="RNGMNOXGNASE"/>
</dbReference>
<keyword evidence="4" id="KW-0503">Monooxygenase</keyword>
<dbReference type="Gene3D" id="3.50.50.60">
    <property type="entry name" value="FAD/NAD(P)-binding domain"/>
    <property type="match status" value="1"/>
</dbReference>
<dbReference type="NCBIfam" id="NF004780">
    <property type="entry name" value="PRK06126.1"/>
    <property type="match status" value="1"/>
</dbReference>
<dbReference type="InterPro" id="IPR036188">
    <property type="entry name" value="FAD/NAD-bd_sf"/>
</dbReference>
<dbReference type="Gene3D" id="3.30.9.10">
    <property type="entry name" value="D-Amino Acid Oxidase, subunit A, domain 2"/>
    <property type="match status" value="1"/>
</dbReference>
<dbReference type="PANTHER" id="PTHR43004">
    <property type="entry name" value="TRK SYSTEM POTASSIUM UPTAKE PROTEIN"/>
    <property type="match status" value="1"/>
</dbReference>
<organism evidence="4 5">
    <name type="scientific">Novosphingobium resinovorum</name>
    <dbReference type="NCBI Taxonomy" id="158500"/>
    <lineage>
        <taxon>Bacteria</taxon>
        <taxon>Pseudomonadati</taxon>
        <taxon>Pseudomonadota</taxon>
        <taxon>Alphaproteobacteria</taxon>
        <taxon>Sphingomonadales</taxon>
        <taxon>Sphingomonadaceae</taxon>
        <taxon>Novosphingobium</taxon>
    </lineage>
</organism>
<protein>
    <submittedName>
        <fullName evidence="4">Putative 2,4-dihydroxybenzoate monooxygenase</fullName>
    </submittedName>
</protein>
<dbReference type="GO" id="GO:0071949">
    <property type="term" value="F:FAD binding"/>
    <property type="evidence" value="ECO:0007669"/>
    <property type="project" value="InterPro"/>
</dbReference>